<organism evidence="2 3">
    <name type="scientific">Agathobacter rectalis</name>
    <dbReference type="NCBI Taxonomy" id="39491"/>
    <lineage>
        <taxon>Bacteria</taxon>
        <taxon>Bacillati</taxon>
        <taxon>Bacillota</taxon>
        <taxon>Clostridia</taxon>
        <taxon>Lachnospirales</taxon>
        <taxon>Lachnospiraceae</taxon>
        <taxon>Agathobacter</taxon>
    </lineage>
</organism>
<evidence type="ECO:0000256" key="1">
    <source>
        <dbReference type="SAM" id="MobiDB-lite"/>
    </source>
</evidence>
<gene>
    <name evidence="2" type="ORF">ERS852497_00365</name>
</gene>
<protein>
    <submittedName>
        <fullName evidence="2">Uncharacterized protein</fullName>
    </submittedName>
</protein>
<name>A0A174GVR2_9FIRM</name>
<proteinExistence type="predicted"/>
<feature type="region of interest" description="Disordered" evidence="1">
    <location>
        <begin position="1"/>
        <end position="35"/>
    </location>
</feature>
<sequence>MDDAEYRLVEQKPIIKRPTETNTAQKEQNDENTEE</sequence>
<feature type="compositionally biased region" description="Basic and acidic residues" evidence="1">
    <location>
        <begin position="1"/>
        <end position="10"/>
    </location>
</feature>
<evidence type="ECO:0000313" key="2">
    <source>
        <dbReference type="EMBL" id="CUO65307.1"/>
    </source>
</evidence>
<accession>A0A174GVR2</accession>
<dbReference type="AlphaFoldDB" id="A0A174GVR2"/>
<dbReference type="Proteomes" id="UP000095602">
    <property type="component" value="Unassembled WGS sequence"/>
</dbReference>
<dbReference type="EMBL" id="CZAJ01000002">
    <property type="protein sequence ID" value="CUO65307.1"/>
    <property type="molecule type" value="Genomic_DNA"/>
</dbReference>
<evidence type="ECO:0000313" key="3">
    <source>
        <dbReference type="Proteomes" id="UP000095602"/>
    </source>
</evidence>
<reference evidence="2 3" key="1">
    <citation type="submission" date="2015-09" db="EMBL/GenBank/DDBJ databases">
        <authorList>
            <consortium name="Pathogen Informatics"/>
        </authorList>
    </citation>
    <scope>NUCLEOTIDE SEQUENCE [LARGE SCALE GENOMIC DNA]</scope>
    <source>
        <strain evidence="2 3">2789STDY5834884</strain>
    </source>
</reference>